<dbReference type="InterPro" id="IPR032821">
    <property type="entry name" value="PKS_assoc"/>
</dbReference>
<dbReference type="Proteomes" id="UP001065613">
    <property type="component" value="Chromosome"/>
</dbReference>
<keyword evidence="3" id="KW-0808">Transferase</keyword>
<dbReference type="Gene3D" id="3.40.366.10">
    <property type="entry name" value="Malonyl-Coenzyme A Acyl Carrier Protein, domain 2"/>
    <property type="match status" value="1"/>
</dbReference>
<keyword evidence="1" id="KW-0596">Phosphopantetheine</keyword>
<dbReference type="InterPro" id="IPR014031">
    <property type="entry name" value="Ketoacyl_synth_C"/>
</dbReference>
<dbReference type="PROSITE" id="PS52019">
    <property type="entry name" value="PKS_MFAS_DH"/>
    <property type="match status" value="1"/>
</dbReference>
<evidence type="ECO:0000256" key="3">
    <source>
        <dbReference type="ARBA" id="ARBA00022679"/>
    </source>
</evidence>
<keyword evidence="2" id="KW-0597">Phosphoprotein</keyword>
<dbReference type="InterPro" id="IPR018201">
    <property type="entry name" value="Ketoacyl_synth_AS"/>
</dbReference>
<evidence type="ECO:0000256" key="1">
    <source>
        <dbReference type="ARBA" id="ARBA00022450"/>
    </source>
</evidence>
<dbReference type="SMART" id="SM00827">
    <property type="entry name" value="PKS_AT"/>
    <property type="match status" value="1"/>
</dbReference>
<protein>
    <submittedName>
        <fullName evidence="7">Polyketide synthase dehydratase domain-containing protein</fullName>
    </submittedName>
</protein>
<dbReference type="InterPro" id="IPR049551">
    <property type="entry name" value="PKS_DH_C"/>
</dbReference>
<dbReference type="InterPro" id="IPR016039">
    <property type="entry name" value="Thiolase-like"/>
</dbReference>
<evidence type="ECO:0000256" key="4">
    <source>
        <dbReference type="PROSITE-ProRule" id="PRU01363"/>
    </source>
</evidence>
<dbReference type="PANTHER" id="PTHR43074">
    <property type="entry name" value="OMEGA-3 POLYUNSATURATED FATTY ACID SYNTHASE PFAB-RELATED"/>
    <property type="match status" value="1"/>
</dbReference>
<dbReference type="KEGG" id="wna:KA717_36760"/>
<dbReference type="Pfam" id="PF02801">
    <property type="entry name" value="Ketoacyl-synt_C"/>
    <property type="match status" value="1"/>
</dbReference>
<dbReference type="SMART" id="SM00825">
    <property type="entry name" value="PKS_KS"/>
    <property type="match status" value="1"/>
</dbReference>
<evidence type="ECO:0000256" key="2">
    <source>
        <dbReference type="ARBA" id="ARBA00022553"/>
    </source>
</evidence>
<dbReference type="Pfam" id="PF00109">
    <property type="entry name" value="ketoacyl-synt"/>
    <property type="match status" value="1"/>
</dbReference>
<dbReference type="InterPro" id="IPR014043">
    <property type="entry name" value="Acyl_transferase_dom"/>
</dbReference>
<dbReference type="InterPro" id="IPR042104">
    <property type="entry name" value="PKS_dehydratase_sf"/>
</dbReference>
<dbReference type="InterPro" id="IPR014030">
    <property type="entry name" value="Ketoacyl_synth_N"/>
</dbReference>
<feature type="domain" description="Ketosynthase family 3 (KS3)" evidence="5">
    <location>
        <begin position="13"/>
        <end position="472"/>
    </location>
</feature>
<dbReference type="InterPro" id="IPR020841">
    <property type="entry name" value="PKS_Beta-ketoAc_synthase_dom"/>
</dbReference>
<dbReference type="InterPro" id="IPR016036">
    <property type="entry name" value="Malonyl_transacylase_ACP-bd"/>
</dbReference>
<gene>
    <name evidence="7" type="ORF">KA717_36760</name>
</gene>
<dbReference type="Pfam" id="PF14765">
    <property type="entry name" value="PS-DH"/>
    <property type="match status" value="1"/>
</dbReference>
<dbReference type="Pfam" id="PF16197">
    <property type="entry name" value="KAsynt_C_assoc"/>
    <property type="match status" value="1"/>
</dbReference>
<dbReference type="PROSITE" id="PS52004">
    <property type="entry name" value="KS3_2"/>
    <property type="match status" value="1"/>
</dbReference>
<feature type="active site" description="Proton acceptor; for dehydratase activity" evidence="4">
    <location>
        <position position="1104"/>
    </location>
</feature>
<accession>A0A977PVD5</accession>
<proteinExistence type="predicted"/>
<dbReference type="EMBL" id="CP073041">
    <property type="protein sequence ID" value="UXE60926.1"/>
    <property type="molecule type" value="Genomic_DNA"/>
</dbReference>
<dbReference type="SUPFAM" id="SSF52151">
    <property type="entry name" value="FabD/lysophospholipase-like"/>
    <property type="match status" value="1"/>
</dbReference>
<dbReference type="CDD" id="cd00833">
    <property type="entry name" value="PKS"/>
    <property type="match status" value="1"/>
</dbReference>
<feature type="region of interest" description="N-terminal hotdog fold" evidence="4">
    <location>
        <begin position="1073"/>
        <end position="1211"/>
    </location>
</feature>
<organism evidence="7">
    <name type="scientific">Woronichinia naegeliana WA131</name>
    <dbReference type="NCBI Taxonomy" id="2824559"/>
    <lineage>
        <taxon>Bacteria</taxon>
        <taxon>Bacillati</taxon>
        <taxon>Cyanobacteriota</taxon>
        <taxon>Cyanophyceae</taxon>
        <taxon>Synechococcales</taxon>
        <taxon>Coelosphaeriaceae</taxon>
        <taxon>Woronichinia</taxon>
    </lineage>
</organism>
<dbReference type="Gene3D" id="3.40.47.10">
    <property type="match status" value="1"/>
</dbReference>
<feature type="region of interest" description="C-terminal hotdog fold" evidence="4">
    <location>
        <begin position="1221"/>
        <end position="1374"/>
    </location>
</feature>
<dbReference type="InterPro" id="IPR052568">
    <property type="entry name" value="PKS-FAS_Synthase"/>
</dbReference>
<feature type="active site" description="Proton donor; for dehydratase activity" evidence="4">
    <location>
        <position position="1288"/>
    </location>
</feature>
<dbReference type="InterPro" id="IPR049900">
    <property type="entry name" value="PKS_mFAS_DH"/>
</dbReference>
<name>A0A977PVD5_9CYAN</name>
<dbReference type="SUPFAM" id="SSF53901">
    <property type="entry name" value="Thiolase-like"/>
    <property type="match status" value="1"/>
</dbReference>
<dbReference type="Gene3D" id="3.10.129.110">
    <property type="entry name" value="Polyketide synthase dehydratase"/>
    <property type="match status" value="1"/>
</dbReference>
<dbReference type="GO" id="GO:0006633">
    <property type="term" value="P:fatty acid biosynthetic process"/>
    <property type="evidence" value="ECO:0007669"/>
    <property type="project" value="InterPro"/>
</dbReference>
<dbReference type="GO" id="GO:0004315">
    <property type="term" value="F:3-oxoacyl-[acyl-carrier-protein] synthase activity"/>
    <property type="evidence" value="ECO:0007669"/>
    <property type="project" value="InterPro"/>
</dbReference>
<reference evidence="7" key="1">
    <citation type="submission" date="2021-04" db="EMBL/GenBank/DDBJ databases">
        <title>Genome sequence of Woronichinia naegeliana from Washington state freshwater lake bloom.</title>
        <authorList>
            <person name="Dreher T.W."/>
        </authorList>
    </citation>
    <scope>NUCLEOTIDE SEQUENCE</scope>
    <source>
        <strain evidence="7">WA131</strain>
    </source>
</reference>
<evidence type="ECO:0000259" key="5">
    <source>
        <dbReference type="PROSITE" id="PS52004"/>
    </source>
</evidence>
<dbReference type="Gene3D" id="3.30.70.250">
    <property type="entry name" value="Malonyl-CoA ACP transacylase, ACP-binding"/>
    <property type="match status" value="1"/>
</dbReference>
<evidence type="ECO:0000313" key="7">
    <source>
        <dbReference type="EMBL" id="UXE60926.1"/>
    </source>
</evidence>
<dbReference type="Pfam" id="PF00698">
    <property type="entry name" value="Acyl_transf_1"/>
    <property type="match status" value="1"/>
</dbReference>
<sequence length="1516" mass="168219">MTQQPLDSVVAQSNSIAIIGMAGLYPKAADVQAYWQNILNKVSGITEGPDNWTGPHYDPDSEENDRIYTKKAGFLGELARFNPLEFGIMPRSIASAEPDHFLAMRMARDVLIDAGYGDGQRPFNRQNTGIVIGRGTYINRGYSVLLQHGIIVDQTLTLLRQLQPELEEEVLQRLRKELKQSVAPFNAETVPSLVPNVITGRIANRLNLMGPNYLIDAACASSLIAVELAIQELTTGHCDLVLAGGLHTATPAQLYMMFCQLGALSRTTIRPFDAHSDGTLLGEGVGMVALKRLEEAESDGDRIYAVIKGVGSSSDGRGAGILAPRLEGQVLALERAYQSSQVDPSTIELIEAHGTGMDLGDRTEVKSLSEIFGQRQAGQIPNVALGSVKSMIGHCIPAAGMAGLIKTALALYHKVLPPMICEEVNPNLELEKTPFYINTEARPWIHGQTTPRRAGVNAFGFGGINAHAVLEEYRTTTDVLAVQETAPQMHAQWPTELVLLTGQSWSAVTELGSKVQKALAHNPDIQLNQLAMALAQESDGPCKIAILATSSSDLQSKLAIALEKQNDPQRHRLFGRQGILYSEIEEVKTPNKVAFLFPGEGSQYPNMLADLCLHFPQVRAWFDLLDAAFAGRTAAIPSSLIFVPPTSLTAEERDRIQAQLFRMGVATETMFAASMGLYALLKECGITGDVMLGHSTGEFAALVASGTIPYESTDDLLAKMRHLNQIYRDFEAKAEIPKGVLMTVGGIKPQALTTVLEKFSGQLYLAMDNCPNQVVLFADQTAMESAMAELQNAGGICVALPFDRAYHTPLFIGITELLRVFFDSIEMRTSEIPLYSCCTAAAFPAEVEGIRELASRQWSSRVLFRETIEKLEREGVNTFIEVGPSSHLTGFIGDILKRKKGVLALASNHQRASGLEQFQRLLARLWVKGIAVNWQPLYQYRAIPAIELETLLSSQPQTLTMPLLDVDMPVLRARSQVIDEIRQAIKQPQPLPPAIATIPSLPSDNPPTSPSNLVVQPSVPRQGAIMNDYFGLMQDFLGHQTRVLTNFYDHSGTVDNGTNGQNQFQPLTPQEIWPFLGTVLAQSEGEIVWQRRLTMAGDIFLLDHTFGGKLSQFDDALFPLGVIPFTISMEILAEASQSLVGTDKVVISLFNLRGYRWLALDQGDITLEIKAKLLPQPSENQWDVYAQIFLPDAGMNSLVFEGTVRLAYEFPPAPPEMPFHLTHPQASWLPDEYLYRTGMFHGPRFQGVKHICRWGHEGIEAEMEVIPLDNFFRDIRRPRFQIDSGLMDAVGQLVGYWISMRYGAGFSVFPYQVKAFHQYGPQLADHQKVIGRGFMEFVNERQTISDFDFLDTSGAVVARIEQWQDRYFELPDRYYALRLNPQETFMSQPWRQDEGIWGRSLVIYPDSFLENSWGIWKRVLAHLVLNAQERDYWYNQLPAEDGKLKTEWLFASIVAKDLIRQWAEQTLNIKIAPVDVQVGITEAGEWWVSCPVLEATTPLPAISIHFEDNQAIAVLK</sequence>
<dbReference type="PROSITE" id="PS00606">
    <property type="entry name" value="KS3_1"/>
    <property type="match status" value="1"/>
</dbReference>
<dbReference type="InterPro" id="IPR016035">
    <property type="entry name" value="Acyl_Trfase/lysoPLipase"/>
</dbReference>
<evidence type="ECO:0000259" key="6">
    <source>
        <dbReference type="PROSITE" id="PS52019"/>
    </source>
</evidence>
<feature type="domain" description="PKS/mFAS DH" evidence="6">
    <location>
        <begin position="1073"/>
        <end position="1374"/>
    </location>
</feature>
<dbReference type="InterPro" id="IPR001227">
    <property type="entry name" value="Ac_transferase_dom_sf"/>
</dbReference>
<dbReference type="SUPFAM" id="SSF55048">
    <property type="entry name" value="Probable ACP-binding domain of malonyl-CoA ACP transacylase"/>
    <property type="match status" value="1"/>
</dbReference>
<dbReference type="PANTHER" id="PTHR43074:SF1">
    <property type="entry name" value="BETA-KETOACYL SYNTHASE FAMILY PROTEIN-RELATED"/>
    <property type="match status" value="1"/>
</dbReference>